<dbReference type="PANTHER" id="PTHR23088">
    <property type="entry name" value="NITRILASE-RELATED"/>
    <property type="match status" value="1"/>
</dbReference>
<keyword evidence="2" id="KW-0378">Hydrolase</keyword>
<accession>L0A154</accession>
<protein>
    <submittedName>
        <fullName evidence="2">Putative amidohydrolase</fullName>
    </submittedName>
</protein>
<dbReference type="PANTHER" id="PTHR23088:SF50">
    <property type="entry name" value="HYDROLASE YHCX"/>
    <property type="match status" value="1"/>
</dbReference>
<name>L0A154_DEIPD</name>
<proteinExistence type="predicted"/>
<dbReference type="InterPro" id="IPR003010">
    <property type="entry name" value="C-N_Hydrolase"/>
</dbReference>
<dbReference type="SUPFAM" id="SSF56317">
    <property type="entry name" value="Carbon-nitrogen hydrolase"/>
    <property type="match status" value="1"/>
</dbReference>
<sequence>MKLALAQYPVSYLQSWEAAAEKISNWTAQAAEAGAQVLVFPEYASMELTSLLSVQEQQDVKKQLPALQPYRERFVELHRDLARRHGVYLLAGSFPVHEDGRYVNRAYFLAPGGRVEFQDKLVMTRFETDTWGVAPGKGLKVFDTACGRLGVNICYDSEFPHLARALAQSGADLLLVPSCTEAITGYHRVEIGSRARALENQMYTAQSPLIGTAPWNEVIDVNTGAAGVYGPIDHGFSPGGDGVVVKGPLNVATWVYADLDLARLREVRENGHTINARDWPHGVRQAAPGAQVVTF</sequence>
<organism evidence="2 3">
    <name type="scientific">Deinococcus peraridilitoris (strain DSM 19664 / LMG 22246 / CIP 109416 / KR-200)</name>
    <dbReference type="NCBI Taxonomy" id="937777"/>
    <lineage>
        <taxon>Bacteria</taxon>
        <taxon>Thermotogati</taxon>
        <taxon>Deinococcota</taxon>
        <taxon>Deinococci</taxon>
        <taxon>Deinococcales</taxon>
        <taxon>Deinococcaceae</taxon>
        <taxon>Deinococcus</taxon>
    </lineage>
</organism>
<evidence type="ECO:0000313" key="3">
    <source>
        <dbReference type="Proteomes" id="UP000010467"/>
    </source>
</evidence>
<dbReference type="PROSITE" id="PS50263">
    <property type="entry name" value="CN_HYDROLASE"/>
    <property type="match status" value="1"/>
</dbReference>
<dbReference type="Gene3D" id="3.60.110.10">
    <property type="entry name" value="Carbon-nitrogen hydrolase"/>
    <property type="match status" value="1"/>
</dbReference>
<dbReference type="STRING" id="937777.Deipe_1184"/>
<dbReference type="InterPro" id="IPR036526">
    <property type="entry name" value="C-N_Hydrolase_sf"/>
</dbReference>
<keyword evidence="3" id="KW-1185">Reference proteome</keyword>
<reference evidence="3" key="1">
    <citation type="submission" date="2012-03" db="EMBL/GenBank/DDBJ databases">
        <title>Complete sequence of chromosome of Deinococcus peraridilitoris DSM 19664.</title>
        <authorList>
            <person name="Lucas S."/>
            <person name="Copeland A."/>
            <person name="Lapidus A."/>
            <person name="Glavina del Rio T."/>
            <person name="Dalin E."/>
            <person name="Tice H."/>
            <person name="Bruce D."/>
            <person name="Goodwin L."/>
            <person name="Pitluck S."/>
            <person name="Peters L."/>
            <person name="Mikhailova N."/>
            <person name="Lu M."/>
            <person name="Kyrpides N."/>
            <person name="Mavromatis K."/>
            <person name="Ivanova N."/>
            <person name="Brettin T."/>
            <person name="Detter J.C."/>
            <person name="Han C."/>
            <person name="Larimer F."/>
            <person name="Land M."/>
            <person name="Hauser L."/>
            <person name="Markowitz V."/>
            <person name="Cheng J.-F."/>
            <person name="Hugenholtz P."/>
            <person name="Woyke T."/>
            <person name="Wu D."/>
            <person name="Pukall R."/>
            <person name="Steenblock K."/>
            <person name="Brambilla E."/>
            <person name="Klenk H.-P."/>
            <person name="Eisen J.A."/>
        </authorList>
    </citation>
    <scope>NUCLEOTIDE SEQUENCE [LARGE SCALE GENOMIC DNA]</scope>
    <source>
        <strain evidence="3">DSM 19664 / LMG 22246 / CIP 109416 / KR-200</strain>
    </source>
</reference>
<dbReference type="CDD" id="cd07574">
    <property type="entry name" value="nitrilase_Rim1_like"/>
    <property type="match status" value="1"/>
</dbReference>
<evidence type="ECO:0000259" key="1">
    <source>
        <dbReference type="PROSITE" id="PS50263"/>
    </source>
</evidence>
<dbReference type="Pfam" id="PF00795">
    <property type="entry name" value="CN_hydrolase"/>
    <property type="match status" value="1"/>
</dbReference>
<dbReference type="GO" id="GO:0016787">
    <property type="term" value="F:hydrolase activity"/>
    <property type="evidence" value="ECO:0007669"/>
    <property type="project" value="UniProtKB-KW"/>
</dbReference>
<dbReference type="KEGG" id="dpd:Deipe_1184"/>
<gene>
    <name evidence="2" type="ordered locus">Deipe_1184</name>
</gene>
<dbReference type="PATRIC" id="fig|937777.3.peg.1186"/>
<feature type="domain" description="CN hydrolase" evidence="1">
    <location>
        <begin position="1"/>
        <end position="261"/>
    </location>
</feature>
<dbReference type="AlphaFoldDB" id="L0A154"/>
<dbReference type="RefSeq" id="WP_015235048.1">
    <property type="nucleotide sequence ID" value="NC_019793.1"/>
</dbReference>
<dbReference type="eggNOG" id="COG0388">
    <property type="taxonomic scope" value="Bacteria"/>
</dbReference>
<evidence type="ECO:0000313" key="2">
    <source>
        <dbReference type="EMBL" id="AFZ66740.1"/>
    </source>
</evidence>
<dbReference type="EMBL" id="CP003382">
    <property type="protein sequence ID" value="AFZ66740.1"/>
    <property type="molecule type" value="Genomic_DNA"/>
</dbReference>
<dbReference type="Proteomes" id="UP000010467">
    <property type="component" value="Chromosome"/>
</dbReference>
<dbReference type="HOGENOM" id="CLU_030130_5_0_0"/>